<protein>
    <recommendedName>
        <fullName evidence="4">Carboxypeptidase regulatory-like domain-containing protein</fullName>
    </recommendedName>
</protein>
<name>A0A518FSB0_9PLAN</name>
<feature type="region of interest" description="Disordered" evidence="1">
    <location>
        <begin position="133"/>
        <end position="168"/>
    </location>
</feature>
<dbReference type="Proteomes" id="UP000320839">
    <property type="component" value="Chromosome"/>
</dbReference>
<dbReference type="EMBL" id="CP036317">
    <property type="protein sequence ID" value="QDV19185.1"/>
    <property type="molecule type" value="Genomic_DNA"/>
</dbReference>
<reference evidence="2 3" key="1">
    <citation type="submission" date="2019-02" db="EMBL/GenBank/DDBJ databases">
        <title>Deep-cultivation of Planctomycetes and their phenomic and genomic characterization uncovers novel biology.</title>
        <authorList>
            <person name="Wiegand S."/>
            <person name="Jogler M."/>
            <person name="Boedeker C."/>
            <person name="Pinto D."/>
            <person name="Vollmers J."/>
            <person name="Rivas-Marin E."/>
            <person name="Kohn T."/>
            <person name="Peeters S.H."/>
            <person name="Heuer A."/>
            <person name="Rast P."/>
            <person name="Oberbeckmann S."/>
            <person name="Bunk B."/>
            <person name="Jeske O."/>
            <person name="Meyerdierks A."/>
            <person name="Storesund J.E."/>
            <person name="Kallscheuer N."/>
            <person name="Luecker S."/>
            <person name="Lage O.M."/>
            <person name="Pohl T."/>
            <person name="Merkel B.J."/>
            <person name="Hornburger P."/>
            <person name="Mueller R.-W."/>
            <person name="Bruemmer F."/>
            <person name="Labrenz M."/>
            <person name="Spormann A.M."/>
            <person name="Op den Camp H."/>
            <person name="Overmann J."/>
            <person name="Amann R."/>
            <person name="Jetten M.S.M."/>
            <person name="Mascher T."/>
            <person name="Medema M.H."/>
            <person name="Devos D.P."/>
            <person name="Kaster A.-K."/>
            <person name="Ovreas L."/>
            <person name="Rohde M."/>
            <person name="Galperin M.Y."/>
            <person name="Jogler C."/>
        </authorList>
    </citation>
    <scope>NUCLEOTIDE SEQUENCE [LARGE SCALE GENOMIC DNA]</scope>
    <source>
        <strain evidence="2 3">Pan153</strain>
    </source>
</reference>
<organism evidence="2 3">
    <name type="scientific">Gimesia panareensis</name>
    <dbReference type="NCBI Taxonomy" id="2527978"/>
    <lineage>
        <taxon>Bacteria</taxon>
        <taxon>Pseudomonadati</taxon>
        <taxon>Planctomycetota</taxon>
        <taxon>Planctomycetia</taxon>
        <taxon>Planctomycetales</taxon>
        <taxon>Planctomycetaceae</taxon>
        <taxon>Gimesia</taxon>
    </lineage>
</organism>
<evidence type="ECO:0000313" key="3">
    <source>
        <dbReference type="Proteomes" id="UP000320839"/>
    </source>
</evidence>
<dbReference type="OrthoDB" id="291537at2"/>
<gene>
    <name evidence="2" type="ORF">Pan153_38480</name>
</gene>
<evidence type="ECO:0008006" key="4">
    <source>
        <dbReference type="Google" id="ProtNLM"/>
    </source>
</evidence>
<dbReference type="RefSeq" id="WP_145457252.1">
    <property type="nucleotide sequence ID" value="NZ_CP036317.1"/>
</dbReference>
<evidence type="ECO:0000313" key="2">
    <source>
        <dbReference type="EMBL" id="QDV19185.1"/>
    </source>
</evidence>
<evidence type="ECO:0000256" key="1">
    <source>
        <dbReference type="SAM" id="MobiDB-lite"/>
    </source>
</evidence>
<accession>A0A518FSB0</accession>
<proteinExistence type="predicted"/>
<dbReference type="AlphaFoldDB" id="A0A518FSB0"/>
<sequence length="168" mass="18316">MQQTYRRCGSILLLTLVLILPGCSLSYNLILEGQLLAGPQQLPVKDAKIILVIWNSDMASTVTDSQGNWKLEVNIGDVNFQSGKDGRYWLIKDRLKLRIEAEGTTYSVPCPRVPEPESGGEIYSFVMTVLDAHPEPESETPQVEELPLEAVKPSQSASDGGNGSGIGE</sequence>